<feature type="chain" id="PRO_5020410155" description="DUF4410 domain-containing protein" evidence="1">
    <location>
        <begin position="23"/>
        <end position="180"/>
    </location>
</feature>
<accession>A0A4P9UUD0</accession>
<sequence>MMKLTYLMLSVFLLSLSGCASQANKSSAQPIQTSGTGTLIIKPIAFKDESYIRGAVKEECNLDGKLSQFIKENAARQYADILTDTETGPADAKVLTVTIDEVQGAAGGAWSGPKTVTITGTLTENGKELGDFKARRYSGGGMFGAYKGTCAILGRCVKTLGRDVAEWMTHPTAKAVLGDL</sequence>
<evidence type="ECO:0000313" key="2">
    <source>
        <dbReference type="EMBL" id="QCW84270.1"/>
    </source>
</evidence>
<reference evidence="3" key="1">
    <citation type="journal article" date="2019" name="J. Bacteriol.">
        <title>A Mutagenic Screen Identifies a TonB-Dependent Receptor Required for the Lanthanide Metal Switch in the Type I Methanotroph 'Methylotuvimicrobium buryatense' 5GB1C.</title>
        <authorList>
            <person name="Groom J.D."/>
            <person name="Ford S.M."/>
            <person name="Pesesky M.W."/>
            <person name="Lidstrom M.E."/>
        </authorList>
    </citation>
    <scope>NUCLEOTIDE SEQUENCE [LARGE SCALE GENOMIC DNA]</scope>
    <source>
        <strain evidence="3">5GB1C</strain>
    </source>
</reference>
<name>A0A4P9UUD0_METBY</name>
<dbReference type="OrthoDB" id="5703702at2"/>
<feature type="signal peptide" evidence="1">
    <location>
        <begin position="1"/>
        <end position="22"/>
    </location>
</feature>
<dbReference type="AlphaFoldDB" id="A0A4P9UUD0"/>
<evidence type="ECO:0000256" key="1">
    <source>
        <dbReference type="SAM" id="SignalP"/>
    </source>
</evidence>
<dbReference type="PROSITE" id="PS51257">
    <property type="entry name" value="PROKAR_LIPOPROTEIN"/>
    <property type="match status" value="1"/>
</dbReference>
<evidence type="ECO:0000313" key="3">
    <source>
        <dbReference type="Proteomes" id="UP000305881"/>
    </source>
</evidence>
<keyword evidence="1" id="KW-0732">Signal</keyword>
<dbReference type="EMBL" id="CP035467">
    <property type="protein sequence ID" value="QCW84270.1"/>
    <property type="molecule type" value="Genomic_DNA"/>
</dbReference>
<protein>
    <recommendedName>
        <fullName evidence="4">DUF4410 domain-containing protein</fullName>
    </recommendedName>
</protein>
<keyword evidence="3" id="KW-1185">Reference proteome</keyword>
<gene>
    <name evidence="2" type="ORF">EQU24_20080</name>
</gene>
<evidence type="ECO:0008006" key="4">
    <source>
        <dbReference type="Google" id="ProtNLM"/>
    </source>
</evidence>
<dbReference type="RefSeq" id="WP_138767241.1">
    <property type="nucleotide sequence ID" value="NZ_CP035467.1"/>
</dbReference>
<organism evidence="2 3">
    <name type="scientific">Methylotuvimicrobium buryatense</name>
    <name type="common">Methylomicrobium buryatense</name>
    <dbReference type="NCBI Taxonomy" id="95641"/>
    <lineage>
        <taxon>Bacteria</taxon>
        <taxon>Pseudomonadati</taxon>
        <taxon>Pseudomonadota</taxon>
        <taxon>Gammaproteobacteria</taxon>
        <taxon>Methylococcales</taxon>
        <taxon>Methylococcaceae</taxon>
        <taxon>Methylotuvimicrobium</taxon>
    </lineage>
</organism>
<dbReference type="KEGG" id="mbur:EQU24_20080"/>
<proteinExistence type="predicted"/>
<dbReference type="Proteomes" id="UP000305881">
    <property type="component" value="Chromosome"/>
</dbReference>